<accession>A0AAP7CB90</accession>
<dbReference type="Proteomes" id="UP000591626">
    <property type="component" value="Unassembled WGS sequence"/>
</dbReference>
<reference evidence="1 2" key="1">
    <citation type="submission" date="2020-03" db="EMBL/GenBank/DDBJ databases">
        <title>Draft genome sequences of bacterial isolates from the female urobiome.</title>
        <authorList>
            <person name="Miller-Ensminger T."/>
            <person name="Wolfe A.J."/>
            <person name="Putonti C."/>
        </authorList>
    </citation>
    <scope>NUCLEOTIDE SEQUENCE [LARGE SCALE GENOMIC DNA]</scope>
    <source>
        <strain evidence="1 2">UMB8490</strain>
    </source>
</reference>
<dbReference type="EMBL" id="JAAUVV010000002">
    <property type="protein sequence ID" value="NJJ03062.1"/>
    <property type="molecule type" value="Genomic_DNA"/>
</dbReference>
<evidence type="ECO:0000313" key="2">
    <source>
        <dbReference type="Proteomes" id="UP000591626"/>
    </source>
</evidence>
<gene>
    <name evidence="1" type="ORF">HC138_01525</name>
</gene>
<evidence type="ECO:0000313" key="1">
    <source>
        <dbReference type="EMBL" id="NJJ03062.1"/>
    </source>
</evidence>
<evidence type="ECO:0008006" key="3">
    <source>
        <dbReference type="Google" id="ProtNLM"/>
    </source>
</evidence>
<sequence>MNRFTATVEYSSGWWVGQLEEDAGVIVQARSVEQLRNEFREALRLFPELTAHPATAHIEITVVGEAGGAGSTS</sequence>
<proteinExistence type="predicted"/>
<organism evidence="1 2">
    <name type="scientific">Corynebacterium coyleae</name>
    <dbReference type="NCBI Taxonomy" id="53374"/>
    <lineage>
        <taxon>Bacteria</taxon>
        <taxon>Bacillati</taxon>
        <taxon>Actinomycetota</taxon>
        <taxon>Actinomycetes</taxon>
        <taxon>Mycobacteriales</taxon>
        <taxon>Corynebacteriaceae</taxon>
        <taxon>Corynebacterium</taxon>
    </lineage>
</organism>
<name>A0AAP7CB90_9CORY</name>
<protein>
    <recommendedName>
        <fullName evidence="3">DUF1902 domain-containing protein</fullName>
    </recommendedName>
</protein>
<comment type="caution">
    <text evidence="1">The sequence shown here is derived from an EMBL/GenBank/DDBJ whole genome shotgun (WGS) entry which is preliminary data.</text>
</comment>
<dbReference type="AlphaFoldDB" id="A0AAP7CB90"/>
<dbReference type="RefSeq" id="WP_141740765.1">
    <property type="nucleotide sequence ID" value="NZ_JAAUVV010000002.1"/>
</dbReference>